<dbReference type="InterPro" id="IPR005471">
    <property type="entry name" value="Tscrpt_reg_IclR_N"/>
</dbReference>
<dbReference type="SUPFAM" id="SSF46785">
    <property type="entry name" value="Winged helix' DNA-binding domain"/>
    <property type="match status" value="1"/>
</dbReference>
<dbReference type="InterPro" id="IPR036388">
    <property type="entry name" value="WH-like_DNA-bd_sf"/>
</dbReference>
<evidence type="ECO:0000259" key="8">
    <source>
        <dbReference type="PROSITE" id="PS51077"/>
    </source>
</evidence>
<keyword evidence="11" id="KW-1185">Reference proteome</keyword>
<dbReference type="Gene3D" id="3.30.450.40">
    <property type="match status" value="1"/>
</dbReference>
<organism evidence="10 11">
    <name type="scientific">Nocardia aurantia</name>
    <dbReference type="NCBI Taxonomy" id="2585199"/>
    <lineage>
        <taxon>Bacteria</taxon>
        <taxon>Bacillati</taxon>
        <taxon>Actinomycetota</taxon>
        <taxon>Actinomycetes</taxon>
        <taxon>Mycobacteriales</taxon>
        <taxon>Nocardiaceae</taxon>
        <taxon>Nocardia</taxon>
    </lineage>
</organism>
<dbReference type="PROSITE" id="PS51077">
    <property type="entry name" value="HTH_ICLR"/>
    <property type="match status" value="1"/>
</dbReference>
<keyword evidence="1" id="KW-0319">Glycerol metabolism</keyword>
<comment type="function">
    <text evidence="5">May be an activator protein for the gylABX operon.</text>
</comment>
<dbReference type="GO" id="GO:0003700">
    <property type="term" value="F:DNA-binding transcription factor activity"/>
    <property type="evidence" value="ECO:0007669"/>
    <property type="project" value="TreeGrafter"/>
</dbReference>
<keyword evidence="2" id="KW-0805">Transcription regulation</keyword>
<evidence type="ECO:0000259" key="9">
    <source>
        <dbReference type="PROSITE" id="PS51078"/>
    </source>
</evidence>
<evidence type="ECO:0000256" key="5">
    <source>
        <dbReference type="ARBA" id="ARBA00058938"/>
    </source>
</evidence>
<reference evidence="10 11" key="1">
    <citation type="submission" date="2019-10" db="EMBL/GenBank/DDBJ databases">
        <title>Nocardia macrotermitis sp. nov. and Nocardia aurantia sp. nov., isolated from the gut of fungus growing-termite Macrotermes natalensis.</title>
        <authorList>
            <person name="Benndorf R."/>
            <person name="Schwitalla J."/>
            <person name="Martin K."/>
            <person name="De Beer W."/>
            <person name="Kaster A.-K."/>
            <person name="Vollmers J."/>
            <person name="Poulsen M."/>
            <person name="Beemelmanns C."/>
        </authorList>
    </citation>
    <scope>NUCLEOTIDE SEQUENCE [LARGE SCALE GENOMIC DNA]</scope>
    <source>
        <strain evidence="10 11">RB56</strain>
    </source>
</reference>
<feature type="compositionally biased region" description="Basic and acidic residues" evidence="7">
    <location>
        <begin position="1"/>
        <end position="18"/>
    </location>
</feature>
<dbReference type="EMBL" id="WEGI01000012">
    <property type="protein sequence ID" value="MQY29782.1"/>
    <property type="molecule type" value="Genomic_DNA"/>
</dbReference>
<dbReference type="SUPFAM" id="SSF55781">
    <property type="entry name" value="GAF domain-like"/>
    <property type="match status" value="1"/>
</dbReference>
<evidence type="ECO:0000313" key="10">
    <source>
        <dbReference type="EMBL" id="MQY29782.1"/>
    </source>
</evidence>
<protein>
    <recommendedName>
        <fullName evidence="6">Glycerol operon regulatory protein</fullName>
    </recommendedName>
</protein>
<keyword evidence="4" id="KW-0804">Transcription</keyword>
<keyword evidence="3" id="KW-0238">DNA-binding</keyword>
<evidence type="ECO:0000256" key="1">
    <source>
        <dbReference type="ARBA" id="ARBA00022798"/>
    </source>
</evidence>
<dbReference type="SMART" id="SM00346">
    <property type="entry name" value="HTH_ICLR"/>
    <property type="match status" value="1"/>
</dbReference>
<dbReference type="GO" id="GO:0003677">
    <property type="term" value="F:DNA binding"/>
    <property type="evidence" value="ECO:0007669"/>
    <property type="project" value="UniProtKB-KW"/>
</dbReference>
<evidence type="ECO:0000256" key="7">
    <source>
        <dbReference type="SAM" id="MobiDB-lite"/>
    </source>
</evidence>
<dbReference type="InterPro" id="IPR036390">
    <property type="entry name" value="WH_DNA-bd_sf"/>
</dbReference>
<comment type="caution">
    <text evidence="10">The sequence shown here is derived from an EMBL/GenBank/DDBJ whole genome shotgun (WGS) entry which is preliminary data.</text>
</comment>
<evidence type="ECO:0000256" key="3">
    <source>
        <dbReference type="ARBA" id="ARBA00023125"/>
    </source>
</evidence>
<feature type="region of interest" description="Disordered" evidence="7">
    <location>
        <begin position="1"/>
        <end position="24"/>
    </location>
</feature>
<feature type="domain" description="IclR-ED" evidence="9">
    <location>
        <begin position="86"/>
        <end position="267"/>
    </location>
</feature>
<dbReference type="PANTHER" id="PTHR30136:SF24">
    <property type="entry name" value="HTH-TYPE TRANSCRIPTIONAL REPRESSOR ALLR"/>
    <property type="match status" value="1"/>
</dbReference>
<dbReference type="InterPro" id="IPR014757">
    <property type="entry name" value="Tscrpt_reg_IclR_C"/>
</dbReference>
<dbReference type="GO" id="GO:0045892">
    <property type="term" value="P:negative regulation of DNA-templated transcription"/>
    <property type="evidence" value="ECO:0007669"/>
    <property type="project" value="TreeGrafter"/>
</dbReference>
<evidence type="ECO:0000256" key="4">
    <source>
        <dbReference type="ARBA" id="ARBA00023163"/>
    </source>
</evidence>
<dbReference type="RefSeq" id="WP_153346953.1">
    <property type="nucleotide sequence ID" value="NZ_WEGI01000012.1"/>
</dbReference>
<dbReference type="Proteomes" id="UP000431401">
    <property type="component" value="Unassembled WGS sequence"/>
</dbReference>
<gene>
    <name evidence="10" type="primary">iclR</name>
    <name evidence="10" type="ORF">NRB56_53750</name>
</gene>
<dbReference type="FunFam" id="1.10.10.10:FF:000056">
    <property type="entry name" value="IclR family transcriptional regulator"/>
    <property type="match status" value="1"/>
</dbReference>
<dbReference type="Pfam" id="PF09339">
    <property type="entry name" value="HTH_IclR"/>
    <property type="match status" value="1"/>
</dbReference>
<evidence type="ECO:0000313" key="11">
    <source>
        <dbReference type="Proteomes" id="UP000431401"/>
    </source>
</evidence>
<evidence type="ECO:0000256" key="2">
    <source>
        <dbReference type="ARBA" id="ARBA00023015"/>
    </source>
</evidence>
<name>A0A7K0DWU8_9NOCA</name>
<dbReference type="Pfam" id="PF01614">
    <property type="entry name" value="IclR_C"/>
    <property type="match status" value="1"/>
</dbReference>
<evidence type="ECO:0000256" key="6">
    <source>
        <dbReference type="ARBA" id="ARBA00070406"/>
    </source>
</evidence>
<dbReference type="InterPro" id="IPR050707">
    <property type="entry name" value="HTH_MetabolicPath_Reg"/>
</dbReference>
<dbReference type="Gene3D" id="1.10.10.10">
    <property type="entry name" value="Winged helix-like DNA-binding domain superfamily/Winged helix DNA-binding domain"/>
    <property type="match status" value="1"/>
</dbReference>
<proteinExistence type="predicted"/>
<dbReference type="PROSITE" id="PS51078">
    <property type="entry name" value="ICLR_ED"/>
    <property type="match status" value="1"/>
</dbReference>
<sequence>MQSPDRRTADDPIPHPEESATGVKSARRTITLLEVFAAHRSWLSLAEMHEATGFPRSSLHGLLRTLHDAGWIEADEAGTRFRLGVRALICGTAYLDRDPALPYVIEMLERLREDTGFTVHYARLAGAEVVYLETRESHRSGHLISRVGRTLPAHATALGKALLAELADAELADLLPPRFEALTGATVTDRDTLYGELGVVRERGYATERGEGTAGVACAAAAVPYRIPATDAVSCSMPADHVSESEQHRIGAVLHTAAADLARQLRRAGIR</sequence>
<dbReference type="InterPro" id="IPR029016">
    <property type="entry name" value="GAF-like_dom_sf"/>
</dbReference>
<dbReference type="OrthoDB" id="9000968at2"/>
<dbReference type="GO" id="GO:0006071">
    <property type="term" value="P:glycerol metabolic process"/>
    <property type="evidence" value="ECO:0007669"/>
    <property type="project" value="UniProtKB-KW"/>
</dbReference>
<accession>A0A7K0DWU8</accession>
<dbReference type="PANTHER" id="PTHR30136">
    <property type="entry name" value="HELIX-TURN-HELIX TRANSCRIPTIONAL REGULATOR, ICLR FAMILY"/>
    <property type="match status" value="1"/>
</dbReference>
<feature type="domain" description="HTH iclR-type" evidence="8">
    <location>
        <begin position="23"/>
        <end position="85"/>
    </location>
</feature>
<dbReference type="AlphaFoldDB" id="A0A7K0DWU8"/>